<proteinExistence type="predicted"/>
<feature type="signal peptide" evidence="1">
    <location>
        <begin position="1"/>
        <end position="21"/>
    </location>
</feature>
<organism evidence="2 3">
    <name type="scientific">Dyella koreensis</name>
    <dbReference type="NCBI Taxonomy" id="311235"/>
    <lineage>
        <taxon>Bacteria</taxon>
        <taxon>Pseudomonadati</taxon>
        <taxon>Pseudomonadota</taxon>
        <taxon>Gammaproteobacteria</taxon>
        <taxon>Lysobacterales</taxon>
        <taxon>Rhodanobacteraceae</taxon>
        <taxon>Dyella</taxon>
    </lineage>
</organism>
<dbReference type="EMBL" id="JADIKD010000007">
    <property type="protein sequence ID" value="MFK2916636.1"/>
    <property type="molecule type" value="Genomic_DNA"/>
</dbReference>
<dbReference type="RefSeq" id="WP_379986002.1">
    <property type="nucleotide sequence ID" value="NZ_JADIKD010000007.1"/>
</dbReference>
<keyword evidence="3" id="KW-1185">Reference proteome</keyword>
<dbReference type="Proteomes" id="UP001620408">
    <property type="component" value="Unassembled WGS sequence"/>
</dbReference>
<keyword evidence="1" id="KW-0732">Signal</keyword>
<evidence type="ECO:0000313" key="2">
    <source>
        <dbReference type="EMBL" id="MFK2916636.1"/>
    </source>
</evidence>
<comment type="caution">
    <text evidence="2">The sequence shown here is derived from an EMBL/GenBank/DDBJ whole genome shotgun (WGS) entry which is preliminary data.</text>
</comment>
<accession>A0ABW8K158</accession>
<evidence type="ECO:0000313" key="3">
    <source>
        <dbReference type="Proteomes" id="UP001620408"/>
    </source>
</evidence>
<name>A0ABW8K158_9GAMM</name>
<feature type="chain" id="PRO_5046835022" evidence="1">
    <location>
        <begin position="22"/>
        <end position="162"/>
    </location>
</feature>
<evidence type="ECO:0000256" key="1">
    <source>
        <dbReference type="SAM" id="SignalP"/>
    </source>
</evidence>
<gene>
    <name evidence="2" type="ORF">ISS97_05125</name>
</gene>
<protein>
    <submittedName>
        <fullName evidence="2">Uncharacterized protein</fullName>
    </submittedName>
</protein>
<reference evidence="2 3" key="1">
    <citation type="submission" date="2020-10" db="EMBL/GenBank/DDBJ databases">
        <title>Phylogeny of dyella-like bacteria.</title>
        <authorList>
            <person name="Fu J."/>
        </authorList>
    </citation>
    <scope>NUCLEOTIDE SEQUENCE [LARGE SCALE GENOMIC DNA]</scope>
    <source>
        <strain evidence="2 3">BB4</strain>
    </source>
</reference>
<sequence length="162" mass="17494">MNRSIALGLVFSALATNVALAQTSKGTLELEVSRASEGELEVVLKNRSSDRVKVSAVFNENPAFGVLNFNLSEGGHRYGPTFPPNENLPTDSAYISLGPGDAFGHIYSIADLMHSYEAKSACVTLVVTYRDRLAAKFRAFDGSIKARPIRICSSRQGQVRGV</sequence>